<organism evidence="2 3">
    <name type="scientific">Halobacteriovorax vibrionivorans</name>
    <dbReference type="NCBI Taxonomy" id="2152716"/>
    <lineage>
        <taxon>Bacteria</taxon>
        <taxon>Pseudomonadati</taxon>
        <taxon>Bdellovibrionota</taxon>
        <taxon>Bacteriovoracia</taxon>
        <taxon>Bacteriovoracales</taxon>
        <taxon>Halobacteriovoraceae</taxon>
        <taxon>Halobacteriovorax</taxon>
    </lineage>
</organism>
<feature type="transmembrane region" description="Helical" evidence="1">
    <location>
        <begin position="49"/>
        <end position="66"/>
    </location>
</feature>
<protein>
    <submittedName>
        <fullName evidence="2">DUF420 domain-containing protein</fullName>
    </submittedName>
</protein>
<comment type="caution">
    <text evidence="2">The sequence shown here is derived from an EMBL/GenBank/DDBJ whole genome shotgun (WGS) entry which is preliminary data.</text>
</comment>
<feature type="transmembrane region" description="Helical" evidence="1">
    <location>
        <begin position="7"/>
        <end position="29"/>
    </location>
</feature>
<evidence type="ECO:0000256" key="1">
    <source>
        <dbReference type="SAM" id="Phobius"/>
    </source>
</evidence>
<dbReference type="RefSeq" id="WP_114706208.1">
    <property type="nucleotide sequence ID" value="NZ_QDKL01000001.1"/>
</dbReference>
<dbReference type="Proteomes" id="UP000443582">
    <property type="component" value="Unassembled WGS sequence"/>
</dbReference>
<evidence type="ECO:0000313" key="3">
    <source>
        <dbReference type="Proteomes" id="UP000443582"/>
    </source>
</evidence>
<evidence type="ECO:0000313" key="2">
    <source>
        <dbReference type="EMBL" id="RZF23262.1"/>
    </source>
</evidence>
<gene>
    <name evidence="2" type="ORF">DAY19_05700</name>
</gene>
<reference evidence="3" key="1">
    <citation type="journal article" date="2019" name="Int. J. Syst. Evol. Microbiol.">
        <title>Halobacteriovorax valvorus sp. nov., a novel prokaryotic predator isolated from coastal seawater of China.</title>
        <authorList>
            <person name="Chen M.-X."/>
        </authorList>
    </citation>
    <scope>NUCLEOTIDE SEQUENCE [LARGE SCALE GENOMIC DNA]</scope>
    <source>
        <strain evidence="3">BL9</strain>
    </source>
</reference>
<keyword evidence="3" id="KW-1185">Reference proteome</keyword>
<feature type="transmembrane region" description="Helical" evidence="1">
    <location>
        <begin position="157"/>
        <end position="175"/>
    </location>
</feature>
<feature type="transmembrane region" description="Helical" evidence="1">
    <location>
        <begin position="115"/>
        <end position="137"/>
    </location>
</feature>
<accession>A0ABY0IKU9</accession>
<name>A0ABY0IKU9_9BACT</name>
<feature type="transmembrane region" description="Helical" evidence="1">
    <location>
        <begin position="78"/>
        <end position="95"/>
    </location>
</feature>
<dbReference type="EMBL" id="QDKL01000001">
    <property type="protein sequence ID" value="RZF23262.1"/>
    <property type="molecule type" value="Genomic_DNA"/>
</dbReference>
<dbReference type="InterPro" id="IPR007352">
    <property type="entry name" value="DUF420"/>
</dbReference>
<keyword evidence="1" id="KW-0472">Membrane</keyword>
<dbReference type="Pfam" id="PF04238">
    <property type="entry name" value="DUF420"/>
    <property type="match status" value="1"/>
</dbReference>
<keyword evidence="1" id="KW-0812">Transmembrane</keyword>
<proteinExistence type="predicted"/>
<sequence>MKKNNSNFIYTLLFILSGFIALFLVWFIYFKPEAAVKLWWVDHLPLVNAILNTISATLLCMGYYFVKTKRVSLHIKSMSGATVTSALFLISYLLYHHYHGDTKFIAQGMVRPIYFAILISHVLLSIVMLPMILITLWNAFSGNFLSHRKWAKWTLPIWLYVSVTGVLIFIFLKYLNF</sequence>
<dbReference type="PANTHER" id="PTHR37692">
    <property type="entry name" value="HYPOTHETICAL MEMBRANE SPANNING PROTEIN"/>
    <property type="match status" value="1"/>
</dbReference>
<dbReference type="PANTHER" id="PTHR37692:SF1">
    <property type="entry name" value="DUF420 DOMAIN-CONTAINING PROTEIN"/>
    <property type="match status" value="1"/>
</dbReference>
<keyword evidence="1" id="KW-1133">Transmembrane helix</keyword>